<keyword evidence="4" id="KW-1185">Reference proteome</keyword>
<sequence length="101" mass="11204">MNNKLVPAVIAGAVIGAAVSMADRKTRNSVKNTVAKTKQNGISPQPSTKNKVMNLKDELLYWKETIDEIRRNNPELERAILDAKDTFIEKKNQKKISGPNG</sequence>
<dbReference type="STRING" id="1855823.MCCS_20600"/>
<dbReference type="EMBL" id="CP047363">
    <property type="protein sequence ID" value="QIH79011.1"/>
    <property type="molecule type" value="Genomic_DNA"/>
</dbReference>
<evidence type="ECO:0000313" key="3">
    <source>
        <dbReference type="EMBL" id="TDM16678.1"/>
    </source>
</evidence>
<proteinExistence type="predicted"/>
<accession>A0A1W7ADF9</accession>
<dbReference type="Proteomes" id="UP000194154">
    <property type="component" value="Chromosome"/>
</dbReference>
<dbReference type="Proteomes" id="UP000501122">
    <property type="component" value="Chromosome"/>
</dbReference>
<organism evidence="1 4">
    <name type="scientific">Macrococcoides canis</name>
    <dbReference type="NCBI Taxonomy" id="1855823"/>
    <lineage>
        <taxon>Bacteria</taxon>
        <taxon>Bacillati</taxon>
        <taxon>Bacillota</taxon>
        <taxon>Bacilli</taxon>
        <taxon>Bacillales</taxon>
        <taxon>Staphylococcaceae</taxon>
        <taxon>Macrococcoides</taxon>
    </lineage>
</organism>
<reference evidence="2" key="4">
    <citation type="journal article" date="2020" name="Antimicrob. Agents Chemother.">
        <title>The novel macrolide resistance genes mef(D), msr(F) and msr(H) are present on resistance islands in Macrococcus canis, Macrococcus caseolyticus and Staphylococcus aureus.</title>
        <authorList>
            <person name="Schwendener S."/>
            <person name="Dona V."/>
            <person name="Perreten V."/>
        </authorList>
    </citation>
    <scope>NUCLEOTIDE SEQUENCE</scope>
    <source>
        <strain evidence="2">Epi0076A</strain>
    </source>
</reference>
<dbReference type="KEGG" id="mcak:MCCS_20600"/>
<protein>
    <submittedName>
        <fullName evidence="2">YtxH domain-containing protein</fullName>
    </submittedName>
</protein>
<dbReference type="RefSeq" id="WP_086043190.1">
    <property type="nucleotide sequence ID" value="NZ_CBCRZA010000007.1"/>
</dbReference>
<dbReference type="EMBL" id="CP021059">
    <property type="protein sequence ID" value="ARQ07649.1"/>
    <property type="molecule type" value="Genomic_DNA"/>
</dbReference>
<dbReference type="GeneID" id="35296145"/>
<dbReference type="OrthoDB" id="2418595at2"/>
<reference evidence="3 5" key="3">
    <citation type="submission" date="2019-01" db="EMBL/GenBank/DDBJ databases">
        <title>Draft genome sequences of Macrococcus caseolyticus, Macrococcus canis, Macrococcus bohemicus and Macrococcus goetzii.</title>
        <authorList>
            <person name="Mazhar S."/>
            <person name="Altermann E."/>
            <person name="Hill C."/>
            <person name="Mcauliffe O."/>
        </authorList>
    </citation>
    <scope>NUCLEOTIDE SEQUENCE [LARGE SCALE GENOMIC DNA]</scope>
    <source>
        <strain evidence="3 5">DPC7162</strain>
    </source>
</reference>
<dbReference type="AlphaFoldDB" id="A0A1W7ADF9"/>
<dbReference type="Proteomes" id="UP000294865">
    <property type="component" value="Unassembled WGS sequence"/>
</dbReference>
<dbReference type="EMBL" id="SDQG01000004">
    <property type="protein sequence ID" value="TDM16678.1"/>
    <property type="molecule type" value="Genomic_DNA"/>
</dbReference>
<evidence type="ECO:0000313" key="1">
    <source>
        <dbReference type="EMBL" id="ARQ07649.1"/>
    </source>
</evidence>
<evidence type="ECO:0000313" key="2">
    <source>
        <dbReference type="EMBL" id="QIH79011.1"/>
    </source>
</evidence>
<evidence type="ECO:0000313" key="4">
    <source>
        <dbReference type="Proteomes" id="UP000194154"/>
    </source>
</evidence>
<reference evidence="1 4" key="1">
    <citation type="journal article" date="2017" name="Int. J. Syst. Evol. Microbiol.">
        <title>Macrococcus canis sp. nov., a skin bacterium associated with infections in dogs.</title>
        <authorList>
            <person name="Gobeli Brawand S."/>
            <person name="Cotting K."/>
            <person name="Gomez-Sanz E."/>
            <person name="Collaud A."/>
            <person name="Thomann A."/>
            <person name="Brodard I."/>
            <person name="Rodriguez-Campos S."/>
            <person name="Strauss C."/>
            <person name="Perreten V."/>
        </authorList>
    </citation>
    <scope>NUCLEOTIDE SEQUENCE [LARGE SCALE GENOMIC DNA]</scope>
    <source>
        <strain evidence="1 4">KM45013</strain>
    </source>
</reference>
<evidence type="ECO:0000313" key="5">
    <source>
        <dbReference type="Proteomes" id="UP000294865"/>
    </source>
</evidence>
<reference evidence="1" key="2">
    <citation type="submission" date="2017-04" db="EMBL/GenBank/DDBJ databases">
        <authorList>
            <person name="Afonso C.L."/>
            <person name="Miller P.J."/>
            <person name="Scott M.A."/>
            <person name="Spackman E."/>
            <person name="Goraichik I."/>
            <person name="Dimitrov K.M."/>
            <person name="Suarez D.L."/>
            <person name="Swayne D.E."/>
        </authorList>
    </citation>
    <scope>NUCLEOTIDE SEQUENCE</scope>
    <source>
        <strain evidence="1">KM45013</strain>
    </source>
</reference>
<gene>
    <name evidence="3" type="ORF">ETI04_08255</name>
    <name evidence="2" type="ORF">GTN30_10180</name>
    <name evidence="1" type="ORF">MCCS_20600</name>
</gene>
<name>A0A1W7ADF9_9STAP</name>